<proteinExistence type="predicted"/>
<dbReference type="GO" id="GO:0016020">
    <property type="term" value="C:membrane"/>
    <property type="evidence" value="ECO:0007669"/>
    <property type="project" value="UniProtKB-SubCell"/>
</dbReference>
<evidence type="ECO:0000256" key="5">
    <source>
        <dbReference type="ARBA" id="ARBA00023128"/>
    </source>
</evidence>
<keyword evidence="6" id="KW-0472">Membrane</keyword>
<name>A0A087TUB8_STEMI</name>
<evidence type="ECO:0000256" key="1">
    <source>
        <dbReference type="ARBA" id="ARBA00004173"/>
    </source>
</evidence>
<evidence type="ECO:0000256" key="2">
    <source>
        <dbReference type="ARBA" id="ARBA00004240"/>
    </source>
</evidence>
<accession>A0A087TUB8</accession>
<dbReference type="PANTHER" id="PTHR48182:SF2">
    <property type="entry name" value="PROTEIN SERAC1"/>
    <property type="match status" value="1"/>
</dbReference>
<dbReference type="STRING" id="407821.A0A087TUB8"/>
<evidence type="ECO:0000256" key="6">
    <source>
        <dbReference type="ARBA" id="ARBA00023136"/>
    </source>
</evidence>
<organism evidence="7 8">
    <name type="scientific">Stegodyphus mimosarum</name>
    <name type="common">African social velvet spider</name>
    <dbReference type="NCBI Taxonomy" id="407821"/>
    <lineage>
        <taxon>Eukaryota</taxon>
        <taxon>Metazoa</taxon>
        <taxon>Ecdysozoa</taxon>
        <taxon>Arthropoda</taxon>
        <taxon>Chelicerata</taxon>
        <taxon>Arachnida</taxon>
        <taxon>Araneae</taxon>
        <taxon>Araneomorphae</taxon>
        <taxon>Entelegynae</taxon>
        <taxon>Eresoidea</taxon>
        <taxon>Eresidae</taxon>
        <taxon>Stegodyphus</taxon>
    </lineage>
</organism>
<evidence type="ECO:0000313" key="8">
    <source>
        <dbReference type="Proteomes" id="UP000054359"/>
    </source>
</evidence>
<gene>
    <name evidence="7" type="ORF">X975_12337</name>
</gene>
<dbReference type="PANTHER" id="PTHR48182">
    <property type="entry name" value="PROTEIN SERAC1"/>
    <property type="match status" value="1"/>
</dbReference>
<evidence type="ECO:0000313" key="7">
    <source>
        <dbReference type="EMBL" id="KFM68707.1"/>
    </source>
</evidence>
<evidence type="ECO:0000256" key="4">
    <source>
        <dbReference type="ARBA" id="ARBA00022824"/>
    </source>
</evidence>
<feature type="non-terminal residue" evidence="7">
    <location>
        <position position="1"/>
    </location>
</feature>
<dbReference type="Proteomes" id="UP000054359">
    <property type="component" value="Unassembled WGS sequence"/>
</dbReference>
<sequence>GLQSLHEKFKDIVLQNNIAVLSFGETRKSRWGLNLTVLVSLDSSDPGFGEFYALPVDHLSTCKPESPDSMMYTKLLHFLKNHVPP</sequence>
<dbReference type="OrthoDB" id="5086500at2759"/>
<feature type="non-terminal residue" evidence="7">
    <location>
        <position position="85"/>
    </location>
</feature>
<evidence type="ECO:0000256" key="3">
    <source>
        <dbReference type="ARBA" id="ARBA00004370"/>
    </source>
</evidence>
<dbReference type="GO" id="GO:0005783">
    <property type="term" value="C:endoplasmic reticulum"/>
    <property type="evidence" value="ECO:0007669"/>
    <property type="project" value="UniProtKB-SubCell"/>
</dbReference>
<keyword evidence="8" id="KW-1185">Reference proteome</keyword>
<protein>
    <submittedName>
        <fullName evidence="7">Protein SERAC1</fullName>
    </submittedName>
</protein>
<dbReference type="InterPro" id="IPR052374">
    <property type="entry name" value="SERAC1"/>
</dbReference>
<dbReference type="GO" id="GO:0005739">
    <property type="term" value="C:mitochondrion"/>
    <property type="evidence" value="ECO:0007669"/>
    <property type="project" value="UniProtKB-SubCell"/>
</dbReference>
<reference evidence="7 8" key="1">
    <citation type="submission" date="2013-11" db="EMBL/GenBank/DDBJ databases">
        <title>Genome sequencing of Stegodyphus mimosarum.</title>
        <authorList>
            <person name="Bechsgaard J."/>
        </authorList>
    </citation>
    <scope>NUCLEOTIDE SEQUENCE [LARGE SCALE GENOMIC DNA]</scope>
</reference>
<dbReference type="EMBL" id="KK116766">
    <property type="protein sequence ID" value="KFM68707.1"/>
    <property type="molecule type" value="Genomic_DNA"/>
</dbReference>
<keyword evidence="5" id="KW-0496">Mitochondrion</keyword>
<dbReference type="AlphaFoldDB" id="A0A087TUB8"/>
<comment type="subcellular location">
    <subcellularLocation>
        <location evidence="2">Endoplasmic reticulum</location>
    </subcellularLocation>
    <subcellularLocation>
        <location evidence="3">Membrane</location>
    </subcellularLocation>
    <subcellularLocation>
        <location evidence="1">Mitochondrion</location>
    </subcellularLocation>
</comment>
<keyword evidence="4" id="KW-0256">Endoplasmic reticulum</keyword>